<dbReference type="FunFam" id="3.90.550.10:FF:000003">
    <property type="entry name" value="2-C-methyl-D-erythritol 4-phosphate cytidylyltransferase"/>
    <property type="match status" value="1"/>
</dbReference>
<dbReference type="PANTHER" id="PTHR32125">
    <property type="entry name" value="2-C-METHYL-D-ERYTHRITOL 4-PHOSPHATE CYTIDYLYLTRANSFERASE, CHLOROPLASTIC"/>
    <property type="match status" value="1"/>
</dbReference>
<dbReference type="AlphaFoldDB" id="A0A5P8E784"/>
<protein>
    <submittedName>
        <fullName evidence="3">2-C-methyl-D-erythritol 4-phosphate cytidylyltransferase</fullName>
        <ecNumber evidence="3">2.7.7.60</ecNumber>
    </submittedName>
</protein>
<organism evidence="3 4">
    <name type="scientific">Pseudoprevotella muciniphila</name>
    <dbReference type="NCBI Taxonomy" id="2133944"/>
    <lineage>
        <taxon>Bacteria</taxon>
        <taxon>Pseudomonadati</taxon>
        <taxon>Bacteroidota</taxon>
        <taxon>Bacteroidia</taxon>
        <taxon>Bacteroidales</taxon>
        <taxon>Prevotellaceae</taxon>
        <taxon>Pseudoprevotella</taxon>
    </lineage>
</organism>
<dbReference type="Gene3D" id="3.90.550.10">
    <property type="entry name" value="Spore Coat Polysaccharide Biosynthesis Protein SpsA, Chain A"/>
    <property type="match status" value="1"/>
</dbReference>
<dbReference type="EMBL" id="CP033459">
    <property type="protein sequence ID" value="QFQ12798.1"/>
    <property type="molecule type" value="Genomic_DNA"/>
</dbReference>
<dbReference type="RefSeq" id="WP_111898311.1">
    <property type="nucleotide sequence ID" value="NZ_CP033459.1"/>
</dbReference>
<gene>
    <name evidence="3" type="primary">ispD</name>
    <name evidence="3" type="ORF">C7Y71_007075</name>
</gene>
<evidence type="ECO:0000313" key="3">
    <source>
        <dbReference type="EMBL" id="QFQ12798.1"/>
    </source>
</evidence>
<dbReference type="CDD" id="cd02516">
    <property type="entry name" value="CDP-ME_synthetase"/>
    <property type="match status" value="1"/>
</dbReference>
<dbReference type="InterPro" id="IPR001228">
    <property type="entry name" value="IspD"/>
</dbReference>
<reference evidence="3 4" key="1">
    <citation type="submission" date="2018-11" db="EMBL/GenBank/DDBJ databases">
        <authorList>
            <person name="Na S.W."/>
            <person name="Baik M."/>
        </authorList>
    </citation>
    <scope>NUCLEOTIDE SEQUENCE [LARGE SCALE GENOMIC DNA]</scope>
    <source>
        <strain evidence="3 4">E39</strain>
    </source>
</reference>
<dbReference type="GO" id="GO:0008299">
    <property type="term" value="P:isoprenoid biosynthetic process"/>
    <property type="evidence" value="ECO:0007669"/>
    <property type="project" value="InterPro"/>
</dbReference>
<sequence length="229" mass="25748">MYIAIILAGGSGKRVGGERPKQFLEIEGRTILEHSIDAFENNGFIDKICIVSHPDFIDDTQAIINKNPLWQKVAGIVAGGKERYDSSVNGIRFCEKICDETGEKWCNIKVLFHDAARPFVSQHIINDVCHALQTHDAVNVTIPTPDTIIVADGTKMTAAPDRSTLRRVQTPQGFTYDIINDAYQRALSDHNFKATDDCTVVFRYRPDVEIALVEGEERNRKITYPEDLR</sequence>
<dbReference type="SUPFAM" id="SSF53448">
    <property type="entry name" value="Nucleotide-diphospho-sugar transferases"/>
    <property type="match status" value="1"/>
</dbReference>
<dbReference type="InterPro" id="IPR029044">
    <property type="entry name" value="Nucleotide-diphossugar_trans"/>
</dbReference>
<name>A0A5P8E784_9BACT</name>
<dbReference type="KEGG" id="alq:C7Y71_007075"/>
<dbReference type="Pfam" id="PF01128">
    <property type="entry name" value="IspD"/>
    <property type="match status" value="1"/>
</dbReference>
<keyword evidence="4" id="KW-1185">Reference proteome</keyword>
<evidence type="ECO:0000256" key="2">
    <source>
        <dbReference type="ARBA" id="ARBA00022695"/>
    </source>
</evidence>
<dbReference type="InterPro" id="IPR034683">
    <property type="entry name" value="IspD/TarI"/>
</dbReference>
<keyword evidence="1 3" id="KW-0808">Transferase</keyword>
<dbReference type="Proteomes" id="UP000249375">
    <property type="component" value="Chromosome"/>
</dbReference>
<accession>A0A5P8E784</accession>
<dbReference type="PANTHER" id="PTHR32125:SF4">
    <property type="entry name" value="2-C-METHYL-D-ERYTHRITOL 4-PHOSPHATE CYTIDYLYLTRANSFERASE, CHLOROPLASTIC"/>
    <property type="match status" value="1"/>
</dbReference>
<dbReference type="NCBIfam" id="TIGR00453">
    <property type="entry name" value="ispD"/>
    <property type="match status" value="1"/>
</dbReference>
<evidence type="ECO:0000256" key="1">
    <source>
        <dbReference type="ARBA" id="ARBA00022679"/>
    </source>
</evidence>
<proteinExistence type="predicted"/>
<dbReference type="OrthoDB" id="9806837at2"/>
<dbReference type="GO" id="GO:0050518">
    <property type="term" value="F:2-C-methyl-D-erythritol 4-phosphate cytidylyltransferase activity"/>
    <property type="evidence" value="ECO:0007669"/>
    <property type="project" value="UniProtKB-EC"/>
</dbReference>
<dbReference type="InterPro" id="IPR050088">
    <property type="entry name" value="IspD/TarI_cytidylyltransf_bact"/>
</dbReference>
<evidence type="ECO:0000313" key="4">
    <source>
        <dbReference type="Proteomes" id="UP000249375"/>
    </source>
</evidence>
<keyword evidence="2 3" id="KW-0548">Nucleotidyltransferase</keyword>
<dbReference type="EC" id="2.7.7.60" evidence="3"/>